<dbReference type="PANTHER" id="PTHR31642">
    <property type="entry name" value="TRICHOTHECENE 3-O-ACETYLTRANSFERASE"/>
    <property type="match status" value="1"/>
</dbReference>
<dbReference type="InterPro" id="IPR050317">
    <property type="entry name" value="Plant_Fungal_Acyltransferase"/>
</dbReference>
<dbReference type="STRING" id="3827.A0A3Q7X9H1"/>
<keyword evidence="2" id="KW-1185">Reference proteome</keyword>
<evidence type="ECO:0000256" key="1">
    <source>
        <dbReference type="ARBA" id="ARBA00009861"/>
    </source>
</evidence>
<evidence type="ECO:0000313" key="2">
    <source>
        <dbReference type="Proteomes" id="UP000087171"/>
    </source>
</evidence>
<reference evidence="2" key="1">
    <citation type="journal article" date="2013" name="Nat. Biotechnol.">
        <title>Draft genome sequence of chickpea (Cicer arietinum) provides a resource for trait improvement.</title>
        <authorList>
            <person name="Varshney R.K."/>
            <person name="Song C."/>
            <person name="Saxena R.K."/>
            <person name="Azam S."/>
            <person name="Yu S."/>
            <person name="Sharpe A.G."/>
            <person name="Cannon S."/>
            <person name="Baek J."/>
            <person name="Rosen B.D."/>
            <person name="Tar'an B."/>
            <person name="Millan T."/>
            <person name="Zhang X."/>
            <person name="Ramsay L.D."/>
            <person name="Iwata A."/>
            <person name="Wang Y."/>
            <person name="Nelson W."/>
            <person name="Farmer A.D."/>
            <person name="Gaur P.M."/>
            <person name="Soderlund C."/>
            <person name="Penmetsa R.V."/>
            <person name="Xu C."/>
            <person name="Bharti A.K."/>
            <person name="He W."/>
            <person name="Winter P."/>
            <person name="Zhao S."/>
            <person name="Hane J.K."/>
            <person name="Carrasquilla-Garcia N."/>
            <person name="Condie J.A."/>
            <person name="Upadhyaya H.D."/>
            <person name="Luo M.C."/>
            <person name="Thudi M."/>
            <person name="Gowda C.L."/>
            <person name="Singh N.P."/>
            <person name="Lichtenzveig J."/>
            <person name="Gali K.K."/>
            <person name="Rubio J."/>
            <person name="Nadarajan N."/>
            <person name="Dolezel J."/>
            <person name="Bansal K.C."/>
            <person name="Xu X."/>
            <person name="Edwards D."/>
            <person name="Zhang G."/>
            <person name="Kahl G."/>
            <person name="Gil J."/>
            <person name="Singh K.B."/>
            <person name="Datta S.K."/>
            <person name="Jackson S.A."/>
            <person name="Wang J."/>
            <person name="Cook D.R."/>
        </authorList>
    </citation>
    <scope>NUCLEOTIDE SEQUENCE [LARGE SCALE GENOMIC DNA]</scope>
    <source>
        <strain evidence="2">cv. CDC Frontier</strain>
    </source>
</reference>
<sequence>MPLFVVQLTKFKNNEGCAIGVAMHHILADGLEAVRFINLWAKLARGETLDPNELPFLDRTVLKFSHTPLEPRFEHIELKPLPLILGRTDTEEERLKKTTVSLLRLSPEQVEKLKKKANENNEIVLAMMKKGSRPFSRFESISAHVWRCALKARELEENQESVVRFNADVRSRIVPPLPKNYYGNALTQTAVKGYVGEITSKPLGYVSQKIRESVEVVNDEYIRSQIDVIRGFENLDDARSLFLGDFDKKTLYFGNPNFHVTSWLSMPTYEADFGWGKPVYFGLNSLSPHDRALILLSSEGDGSVIVCLHFQIAHLELFKKFFYGDI</sequence>
<reference evidence="3" key="2">
    <citation type="submission" date="2025-08" db="UniProtKB">
        <authorList>
            <consortium name="RefSeq"/>
        </authorList>
    </citation>
    <scope>IDENTIFICATION</scope>
    <source>
        <tissue evidence="3">Etiolated seedlings</tissue>
    </source>
</reference>
<dbReference type="InterPro" id="IPR023213">
    <property type="entry name" value="CAT-like_dom_sf"/>
</dbReference>
<protein>
    <submittedName>
        <fullName evidence="3">Spermidine hydroxycinnamoyl transferase-like</fullName>
    </submittedName>
</protein>
<dbReference type="Gene3D" id="3.30.559.10">
    <property type="entry name" value="Chloramphenicol acetyltransferase-like domain"/>
    <property type="match status" value="2"/>
</dbReference>
<dbReference type="GO" id="GO:0016747">
    <property type="term" value="F:acyltransferase activity, transferring groups other than amino-acyl groups"/>
    <property type="evidence" value="ECO:0007669"/>
    <property type="project" value="TreeGrafter"/>
</dbReference>
<accession>A0A3Q7X9H1</accession>
<dbReference type="KEGG" id="cam:101491248"/>
<name>A0A3Q7X9H1_CICAR</name>
<proteinExistence type="inferred from homology"/>
<comment type="similarity">
    <text evidence="1">Belongs to the plant acyltransferase family.</text>
</comment>
<gene>
    <name evidence="3" type="primary">LOC101491248</name>
</gene>
<organism evidence="2 3">
    <name type="scientific">Cicer arietinum</name>
    <name type="common">Chickpea</name>
    <name type="synonym">Garbanzo</name>
    <dbReference type="NCBI Taxonomy" id="3827"/>
    <lineage>
        <taxon>Eukaryota</taxon>
        <taxon>Viridiplantae</taxon>
        <taxon>Streptophyta</taxon>
        <taxon>Embryophyta</taxon>
        <taxon>Tracheophyta</taxon>
        <taxon>Spermatophyta</taxon>
        <taxon>Magnoliopsida</taxon>
        <taxon>eudicotyledons</taxon>
        <taxon>Gunneridae</taxon>
        <taxon>Pentapetalae</taxon>
        <taxon>rosids</taxon>
        <taxon>fabids</taxon>
        <taxon>Fabales</taxon>
        <taxon>Fabaceae</taxon>
        <taxon>Papilionoideae</taxon>
        <taxon>50 kb inversion clade</taxon>
        <taxon>NPAAA clade</taxon>
        <taxon>Hologalegina</taxon>
        <taxon>IRL clade</taxon>
        <taxon>Cicereae</taxon>
        <taxon>Cicer</taxon>
    </lineage>
</organism>
<dbReference type="Proteomes" id="UP000087171">
    <property type="component" value="Chromosome Ca5"/>
</dbReference>
<dbReference type="PaxDb" id="3827-XP_004500023.1"/>
<dbReference type="PANTHER" id="PTHR31642:SF175">
    <property type="entry name" value="SPERMIDINE HYDROXYCINNAMOYL TRANSFERASE"/>
    <property type="match status" value="1"/>
</dbReference>
<dbReference type="RefSeq" id="XP_027190269.1">
    <property type="nucleotide sequence ID" value="XM_027334468.1"/>
</dbReference>
<evidence type="ECO:0000313" key="3">
    <source>
        <dbReference type="RefSeq" id="XP_027190269.1"/>
    </source>
</evidence>
<dbReference type="GeneID" id="101491248"/>
<dbReference type="OrthoDB" id="671439at2759"/>
<dbReference type="Pfam" id="PF02458">
    <property type="entry name" value="Transferase"/>
    <property type="match status" value="1"/>
</dbReference>
<dbReference type="AlphaFoldDB" id="A0A3Q7X9H1"/>